<evidence type="ECO:0000313" key="1">
    <source>
        <dbReference type="EMBL" id="JAG21295.1"/>
    </source>
</evidence>
<feature type="non-terminal residue" evidence="1">
    <location>
        <position position="1"/>
    </location>
</feature>
<protein>
    <submittedName>
        <fullName evidence="1">V-type ATP synthase subunit E</fullName>
    </submittedName>
</protein>
<reference evidence="1" key="2">
    <citation type="submission" date="2014-07" db="EMBL/GenBank/DDBJ databases">
        <authorList>
            <person name="Hull J."/>
        </authorList>
    </citation>
    <scope>NUCLEOTIDE SEQUENCE</scope>
</reference>
<proteinExistence type="predicted"/>
<accession>A0A0A9XVK0</accession>
<reference evidence="1" key="1">
    <citation type="journal article" date="2014" name="PLoS ONE">
        <title>Transcriptome-Based Identification of ABC Transporters in the Western Tarnished Plant Bug Lygus hesperus.</title>
        <authorList>
            <person name="Hull J.J."/>
            <person name="Chaney K."/>
            <person name="Geib S.M."/>
            <person name="Fabrick J.A."/>
            <person name="Brent C.S."/>
            <person name="Walsh D."/>
            <person name="Lavine L.C."/>
        </authorList>
    </citation>
    <scope>NUCLEOTIDE SEQUENCE</scope>
</reference>
<dbReference type="EMBL" id="GBHO01022309">
    <property type="protein sequence ID" value="JAG21295.1"/>
    <property type="molecule type" value="Transcribed_RNA"/>
</dbReference>
<feature type="non-terminal residue" evidence="1">
    <location>
        <position position="157"/>
    </location>
</feature>
<gene>
    <name evidence="1" type="primary">atpE_0</name>
    <name evidence="1" type="ORF">CM83_103183</name>
</gene>
<name>A0A0A9XVK0_LYGHE</name>
<sequence>LLKKLENRVIKKLRQKETPPAPLDLKDTVKLSTLKEELSQFKSTLLTEFQERESRLLTRLQSEYFTLKPDSDGGIDFQGHVLKNVGLPLNNMDAINFNFLKGATITRNPQTSMFDCNFEKLTRVGTPVDNFDAVNLQTLKVELEHLYTTLTAVPVIA</sequence>
<dbReference type="AlphaFoldDB" id="A0A0A9XVK0"/>
<organism evidence="1">
    <name type="scientific">Lygus hesperus</name>
    <name type="common">Western plant bug</name>
    <dbReference type="NCBI Taxonomy" id="30085"/>
    <lineage>
        <taxon>Eukaryota</taxon>
        <taxon>Metazoa</taxon>
        <taxon>Ecdysozoa</taxon>
        <taxon>Arthropoda</taxon>
        <taxon>Hexapoda</taxon>
        <taxon>Insecta</taxon>
        <taxon>Pterygota</taxon>
        <taxon>Neoptera</taxon>
        <taxon>Paraneoptera</taxon>
        <taxon>Hemiptera</taxon>
        <taxon>Heteroptera</taxon>
        <taxon>Panheteroptera</taxon>
        <taxon>Cimicomorpha</taxon>
        <taxon>Miridae</taxon>
        <taxon>Mirini</taxon>
        <taxon>Lygus</taxon>
    </lineage>
</organism>